<evidence type="ECO:0000313" key="6">
    <source>
        <dbReference type="EMBL" id="THX19365.1"/>
    </source>
</evidence>
<proteinExistence type="predicted"/>
<accession>A0AB74JCM2</accession>
<comment type="subcellular location">
    <subcellularLocation>
        <location evidence="1">Nucleus</location>
    </subcellularLocation>
</comment>
<evidence type="ECO:0000256" key="3">
    <source>
        <dbReference type="ARBA" id="ARBA00022771"/>
    </source>
</evidence>
<dbReference type="GO" id="GO:0005634">
    <property type="term" value="C:nucleus"/>
    <property type="evidence" value="ECO:0007669"/>
    <property type="project" value="UniProtKB-SubCell"/>
</dbReference>
<sequence>MLLSLNPAVGKRGCLPNHSSVVDWIEQAYTSHLGIVTEKLHAAQSKIHLSFDLWSSRNLRALLGINCHFADEFGNLKTFLLSLPEQSGPHSGINIANNVAAIINYFDLADKIGYFMTDNATNNDTCIEALRTEFGFNPLHRRLRCSGHKINLVARAMLWGVDEEAFENELAHVTIEDQDLLIWRRRGPLGKMRNTIIWIRSSPQRNEAFKQLQREHPLIDQICELHVPNDTRWNSMWDAIVVFIKLRPVVEEFYQKQQSLWQDYWNKITDFNQKPPPQKHRKKPAQLDDHLSQDDWSILSIYNQLLEPLYHATQRLEGRGGGASHGAIWQVIPAMEKLLTHLEAAKTKYSVVRPSQDYSMFSSQASTVYEDSQPS</sequence>
<gene>
    <name evidence="6" type="ORF">D6D12_10724</name>
</gene>
<keyword evidence="5" id="KW-0539">Nucleus</keyword>
<name>A0AB74JCM2_AURPU</name>
<protein>
    <submittedName>
        <fullName evidence="6">Uncharacterized protein</fullName>
    </submittedName>
</protein>
<dbReference type="GO" id="GO:0008270">
    <property type="term" value="F:zinc ion binding"/>
    <property type="evidence" value="ECO:0007669"/>
    <property type="project" value="UniProtKB-KW"/>
</dbReference>
<dbReference type="SUPFAM" id="SSF53098">
    <property type="entry name" value="Ribonuclease H-like"/>
    <property type="match status" value="1"/>
</dbReference>
<dbReference type="AlphaFoldDB" id="A0AB74JCM2"/>
<keyword evidence="3" id="KW-0863">Zinc-finger</keyword>
<dbReference type="PANTHER" id="PTHR46481:SF10">
    <property type="entry name" value="ZINC FINGER BED DOMAIN-CONTAINING PROTEIN 39"/>
    <property type="match status" value="1"/>
</dbReference>
<organism evidence="6 7">
    <name type="scientific">Aureobasidium pullulans</name>
    <name type="common">Black yeast</name>
    <name type="synonym">Pullularia pullulans</name>
    <dbReference type="NCBI Taxonomy" id="5580"/>
    <lineage>
        <taxon>Eukaryota</taxon>
        <taxon>Fungi</taxon>
        <taxon>Dikarya</taxon>
        <taxon>Ascomycota</taxon>
        <taxon>Pezizomycotina</taxon>
        <taxon>Dothideomycetes</taxon>
        <taxon>Dothideomycetidae</taxon>
        <taxon>Dothideales</taxon>
        <taxon>Saccotheciaceae</taxon>
        <taxon>Aureobasidium</taxon>
    </lineage>
</organism>
<dbReference type="Proteomes" id="UP000310374">
    <property type="component" value="Unassembled WGS sequence"/>
</dbReference>
<dbReference type="InterPro" id="IPR052035">
    <property type="entry name" value="ZnF_BED_domain_contain"/>
</dbReference>
<evidence type="ECO:0000256" key="1">
    <source>
        <dbReference type="ARBA" id="ARBA00004123"/>
    </source>
</evidence>
<comment type="caution">
    <text evidence="6">The sequence shown here is derived from an EMBL/GenBank/DDBJ whole genome shotgun (WGS) entry which is preliminary data.</text>
</comment>
<evidence type="ECO:0000256" key="4">
    <source>
        <dbReference type="ARBA" id="ARBA00022833"/>
    </source>
</evidence>
<dbReference type="EMBL" id="QZAT01000354">
    <property type="protein sequence ID" value="THX19365.1"/>
    <property type="molecule type" value="Genomic_DNA"/>
</dbReference>
<dbReference type="InterPro" id="IPR012337">
    <property type="entry name" value="RNaseH-like_sf"/>
</dbReference>
<reference evidence="6 7" key="1">
    <citation type="submission" date="2018-10" db="EMBL/GenBank/DDBJ databases">
        <title>Fifty Aureobasidium pullulans genomes reveal a recombining polyextremotolerant generalist.</title>
        <authorList>
            <person name="Gostincar C."/>
            <person name="Turk M."/>
            <person name="Zajc J."/>
            <person name="Gunde-Cimerman N."/>
        </authorList>
    </citation>
    <scope>NUCLEOTIDE SEQUENCE [LARGE SCALE GENOMIC DNA]</scope>
    <source>
        <strain evidence="6 7">EXF-10081</strain>
    </source>
</reference>
<evidence type="ECO:0000256" key="2">
    <source>
        <dbReference type="ARBA" id="ARBA00022723"/>
    </source>
</evidence>
<evidence type="ECO:0000313" key="7">
    <source>
        <dbReference type="Proteomes" id="UP000310374"/>
    </source>
</evidence>
<dbReference type="PANTHER" id="PTHR46481">
    <property type="entry name" value="ZINC FINGER BED DOMAIN-CONTAINING PROTEIN 4"/>
    <property type="match status" value="1"/>
</dbReference>
<keyword evidence="2" id="KW-0479">Metal-binding</keyword>
<keyword evidence="4" id="KW-0862">Zinc</keyword>
<evidence type="ECO:0000256" key="5">
    <source>
        <dbReference type="ARBA" id="ARBA00023242"/>
    </source>
</evidence>